<dbReference type="EMBL" id="BAEN01000011">
    <property type="protein sequence ID" value="GAC12964.1"/>
    <property type="molecule type" value="Genomic_DNA"/>
</dbReference>
<evidence type="ECO:0000313" key="2">
    <source>
        <dbReference type="Proteomes" id="UP000006334"/>
    </source>
</evidence>
<protein>
    <submittedName>
        <fullName evidence="1">Uncharacterized protein</fullName>
    </submittedName>
</protein>
<organism evidence="1 2">
    <name type="scientific">Aliiglaciecola lipolytica E3</name>
    <dbReference type="NCBI Taxonomy" id="1127673"/>
    <lineage>
        <taxon>Bacteria</taxon>
        <taxon>Pseudomonadati</taxon>
        <taxon>Pseudomonadota</taxon>
        <taxon>Gammaproteobacteria</taxon>
        <taxon>Alteromonadales</taxon>
        <taxon>Alteromonadaceae</taxon>
        <taxon>Aliiglaciecola</taxon>
    </lineage>
</organism>
<reference evidence="1 2" key="1">
    <citation type="journal article" date="2017" name="Antonie Van Leeuwenhoek">
        <title>Rhizobium rhizosphaerae sp. nov., a novel species isolated from rice rhizosphere.</title>
        <authorList>
            <person name="Zhao J.J."/>
            <person name="Zhang J."/>
            <person name="Zhang R.J."/>
            <person name="Zhang C.W."/>
            <person name="Yin H.Q."/>
            <person name="Zhang X.X."/>
        </authorList>
    </citation>
    <scope>NUCLEOTIDE SEQUENCE [LARGE SCALE GENOMIC DNA]</scope>
    <source>
        <strain evidence="1 2">E3</strain>
    </source>
</reference>
<keyword evidence="2" id="KW-1185">Reference proteome</keyword>
<accession>K6WWZ2</accession>
<proteinExistence type="predicted"/>
<dbReference type="Proteomes" id="UP000006334">
    <property type="component" value="Unassembled WGS sequence"/>
</dbReference>
<gene>
    <name evidence="1" type="ORF">GLIP_0314</name>
</gene>
<sequence>MIFSTTAGQTCKIFDYKLKYDKQLGLNTPSRNQFIALQ</sequence>
<dbReference type="STRING" id="1127673.GLIP_0314"/>
<comment type="caution">
    <text evidence="1">The sequence shown here is derived from an EMBL/GenBank/DDBJ whole genome shotgun (WGS) entry which is preliminary data.</text>
</comment>
<dbReference type="AlphaFoldDB" id="K6WWZ2"/>
<evidence type="ECO:0000313" key="1">
    <source>
        <dbReference type="EMBL" id="GAC12964.1"/>
    </source>
</evidence>
<name>K6WWZ2_9ALTE</name>